<comment type="caution">
    <text evidence="2">The sequence shown here is derived from an EMBL/GenBank/DDBJ whole genome shotgun (WGS) entry which is preliminary data.</text>
</comment>
<feature type="compositionally biased region" description="Basic and acidic residues" evidence="1">
    <location>
        <begin position="74"/>
        <end position="88"/>
    </location>
</feature>
<organism evidence="2 3">
    <name type="scientific">Clostridium liquoris</name>
    <dbReference type="NCBI Taxonomy" id="1289519"/>
    <lineage>
        <taxon>Bacteria</taxon>
        <taxon>Bacillati</taxon>
        <taxon>Bacillota</taxon>
        <taxon>Clostridia</taxon>
        <taxon>Eubacteriales</taxon>
        <taxon>Clostridiaceae</taxon>
        <taxon>Clostridium</taxon>
    </lineage>
</organism>
<feature type="region of interest" description="Disordered" evidence="1">
    <location>
        <begin position="181"/>
        <end position="214"/>
    </location>
</feature>
<keyword evidence="3" id="KW-1185">Reference proteome</keyword>
<dbReference type="OrthoDB" id="9854494at2"/>
<accession>A0A2T0B658</accession>
<proteinExistence type="predicted"/>
<dbReference type="Proteomes" id="UP000239706">
    <property type="component" value="Unassembled WGS sequence"/>
</dbReference>
<evidence type="ECO:0000313" key="2">
    <source>
        <dbReference type="EMBL" id="PRR79366.1"/>
    </source>
</evidence>
<dbReference type="AlphaFoldDB" id="A0A2T0B658"/>
<dbReference type="EMBL" id="PVXO01000027">
    <property type="protein sequence ID" value="PRR79366.1"/>
    <property type="molecule type" value="Genomic_DNA"/>
</dbReference>
<sequence>MNILSVSSNNRNNSLNRIKNIDNEIKLLEKQKLNVQEQISKVREGKASEDVKRELIKPLEEQIRILDQQIQQEQMDKIKKDDHKDGKNSLKKNSNNTKADKNSIKFSDDTDNLVNAGLTYSKIKTAHGIKVKISGESKILKMEAKMDMGRGKFEIAEKKELKASNLDMNVNKLDKNIAKENRKIKNIENHNTTKPEKEDTNSHEINHKTLDVLA</sequence>
<dbReference type="InterPro" id="IPR025577">
    <property type="entry name" value="FlxA"/>
</dbReference>
<dbReference type="Pfam" id="PF14282">
    <property type="entry name" value="FlxA"/>
    <property type="match status" value="1"/>
</dbReference>
<feature type="region of interest" description="Disordered" evidence="1">
    <location>
        <begin position="74"/>
        <end position="103"/>
    </location>
</feature>
<reference evidence="2 3" key="1">
    <citation type="submission" date="2018-03" db="EMBL/GenBank/DDBJ databases">
        <title>Genome sequence of Clostridium liquoris DSM 100320.</title>
        <authorList>
            <person name="Poehlein A."/>
            <person name="Daniel R."/>
        </authorList>
    </citation>
    <scope>NUCLEOTIDE SEQUENCE [LARGE SCALE GENOMIC DNA]</scope>
    <source>
        <strain evidence="2 3">DSM 100320</strain>
    </source>
</reference>
<protein>
    <submittedName>
        <fullName evidence="2">Uncharacterized protein</fullName>
    </submittedName>
</protein>
<evidence type="ECO:0000313" key="3">
    <source>
        <dbReference type="Proteomes" id="UP000239706"/>
    </source>
</evidence>
<evidence type="ECO:0000256" key="1">
    <source>
        <dbReference type="SAM" id="MobiDB-lite"/>
    </source>
</evidence>
<dbReference type="RefSeq" id="WP_106063000.1">
    <property type="nucleotide sequence ID" value="NZ_PVXO01000027.1"/>
</dbReference>
<name>A0A2T0B658_9CLOT</name>
<gene>
    <name evidence="2" type="ORF">CLLI_08460</name>
</gene>